<reference evidence="1 2" key="1">
    <citation type="submission" date="2014-11" db="EMBL/GenBank/DDBJ databases">
        <title>Symbiosis island explosion on the genome of extra-slow-growing strains of soybean bradyrhizobia with massive insertion sequences.</title>
        <authorList>
            <person name="Iida T."/>
            <person name="Minamisawa K."/>
        </authorList>
    </citation>
    <scope>NUCLEOTIDE SEQUENCE [LARGE SCALE GENOMIC DNA]</scope>
    <source>
        <strain evidence="1 2">NK6</strain>
    </source>
</reference>
<protein>
    <submittedName>
        <fullName evidence="1">Uncharacterized protein</fullName>
    </submittedName>
</protein>
<sequence>MTLNEAFEDLGRNPRPFLLINIERHPRGLPMPNQRLLERLREDCDDDLLIVPAQLAELDAALPLCRDRDRFCAGEFVLMNATQLHETPERPHGGQDVAGLEERARDGLYMTVAMVTERLRACDDHQEGRKMATETRRGEIFETLQPLLGNLSVRNCFDAGQRRITAWYPGLTAYQVMKSVYVGVLEQLRSGAKPAFVKAEQLELVRVAHAVYAKTEELLKAQHAMSAELRKMMESDVFAKANPQEQHEMQAKFLREHAPAQHQELAHNKQGGPSLAQLMRAAAAMDINPSGIYANVLFYKSELDCAMLLGRVERGVGVMFGSNHIKALKRFMTQADEAEAKIAVDAEIEAARCLRHLALRVRTRAGWDEFFSIAEADGREYWISKAL</sequence>
<dbReference type="Proteomes" id="UP000063308">
    <property type="component" value="Chromosome"/>
</dbReference>
<organism evidence="1 2">
    <name type="scientific">Bradyrhizobium diazoefficiens</name>
    <dbReference type="NCBI Taxonomy" id="1355477"/>
    <lineage>
        <taxon>Bacteria</taxon>
        <taxon>Pseudomonadati</taxon>
        <taxon>Pseudomonadota</taxon>
        <taxon>Alphaproteobacteria</taxon>
        <taxon>Hyphomicrobiales</taxon>
        <taxon>Nitrobacteraceae</taxon>
        <taxon>Bradyrhizobium</taxon>
    </lineage>
</organism>
<dbReference type="AlphaFoldDB" id="A0A0E4BQ42"/>
<evidence type="ECO:0000313" key="1">
    <source>
        <dbReference type="EMBL" id="BAR57864.1"/>
    </source>
</evidence>
<gene>
    <name evidence="1" type="ORF">NK6_4698</name>
</gene>
<proteinExistence type="predicted"/>
<evidence type="ECO:0000313" key="2">
    <source>
        <dbReference type="Proteomes" id="UP000063308"/>
    </source>
</evidence>
<name>A0A0E4BQ42_9BRAD</name>
<accession>A0A0E4BQ42</accession>
<dbReference type="EMBL" id="AP014685">
    <property type="protein sequence ID" value="BAR57864.1"/>
    <property type="molecule type" value="Genomic_DNA"/>
</dbReference>